<comment type="caution">
    <text evidence="2">The sequence shown here is derived from an EMBL/GenBank/DDBJ whole genome shotgun (WGS) entry which is preliminary data.</text>
</comment>
<evidence type="ECO:0000313" key="2">
    <source>
        <dbReference type="EMBL" id="CCF83495.1"/>
    </source>
</evidence>
<dbReference type="Pfam" id="PF04238">
    <property type="entry name" value="DUF420"/>
    <property type="match status" value="1"/>
</dbReference>
<dbReference type="OrthoDB" id="9811380at2"/>
<dbReference type="GO" id="GO:0004129">
    <property type="term" value="F:cytochrome-c oxidase activity"/>
    <property type="evidence" value="ECO:0007669"/>
    <property type="project" value="InterPro"/>
</dbReference>
<feature type="transmembrane region" description="Helical" evidence="1">
    <location>
        <begin position="6"/>
        <end position="27"/>
    </location>
</feature>
<dbReference type="GO" id="GO:0016020">
    <property type="term" value="C:membrane"/>
    <property type="evidence" value="ECO:0007669"/>
    <property type="project" value="InterPro"/>
</dbReference>
<keyword evidence="3" id="KW-1185">Reference proteome</keyword>
<feature type="transmembrane region" description="Helical" evidence="1">
    <location>
        <begin position="75"/>
        <end position="98"/>
    </location>
</feature>
<feature type="transmembrane region" description="Helical" evidence="1">
    <location>
        <begin position="39"/>
        <end position="55"/>
    </location>
</feature>
<dbReference type="PANTHER" id="PTHR37692:SF1">
    <property type="entry name" value="DUF420 DOMAIN-CONTAINING PROTEIN"/>
    <property type="match status" value="1"/>
</dbReference>
<dbReference type="InterPro" id="IPR013833">
    <property type="entry name" value="Cyt_c_oxidase_su3_a-hlx"/>
</dbReference>
<dbReference type="Gene3D" id="1.20.120.80">
    <property type="entry name" value="Cytochrome c oxidase, subunit III, four-helix bundle"/>
    <property type="match status" value="1"/>
</dbReference>
<feature type="transmembrane region" description="Helical" evidence="1">
    <location>
        <begin position="118"/>
        <end position="136"/>
    </location>
</feature>
<gene>
    <name evidence="2" type="ORF">NITHO_2320011</name>
</gene>
<dbReference type="Proteomes" id="UP000004221">
    <property type="component" value="Unassembled WGS sequence"/>
</dbReference>
<dbReference type="InterPro" id="IPR007352">
    <property type="entry name" value="DUF420"/>
</dbReference>
<evidence type="ECO:0000256" key="1">
    <source>
        <dbReference type="SAM" id="Phobius"/>
    </source>
</evidence>
<protein>
    <recommendedName>
        <fullName evidence="4">DUF420 domain-containing protein</fullName>
    </recommendedName>
</protein>
<dbReference type="AlphaFoldDB" id="I4EFN3"/>
<proteinExistence type="predicted"/>
<dbReference type="PANTHER" id="PTHR37692">
    <property type="entry name" value="HYPOTHETICAL MEMBRANE SPANNING PROTEIN"/>
    <property type="match status" value="1"/>
</dbReference>
<dbReference type="EMBL" id="CAGS01000149">
    <property type="protein sequence ID" value="CCF83495.1"/>
    <property type="molecule type" value="Genomic_DNA"/>
</dbReference>
<dbReference type="GO" id="GO:0022904">
    <property type="term" value="P:respiratory electron transport chain"/>
    <property type="evidence" value="ECO:0007669"/>
    <property type="project" value="InterPro"/>
</dbReference>
<organism evidence="2 3">
    <name type="scientific">Nitrolancea hollandica Lb</name>
    <dbReference type="NCBI Taxonomy" id="1129897"/>
    <lineage>
        <taxon>Bacteria</taxon>
        <taxon>Pseudomonadati</taxon>
        <taxon>Thermomicrobiota</taxon>
        <taxon>Thermomicrobia</taxon>
        <taxon>Sphaerobacterales</taxon>
        <taxon>Sphaerobacterineae</taxon>
        <taxon>Sphaerobacteraceae</taxon>
        <taxon>Nitrolancea</taxon>
    </lineage>
</organism>
<reference evidence="2 3" key="1">
    <citation type="journal article" date="2012" name="ISME J.">
        <title>Nitrification expanded: discovery, physiology and genomics of a nitrite-oxidizing bacterium from the phylum Chloroflexi.</title>
        <authorList>
            <person name="Sorokin D.Y."/>
            <person name="Lucker S."/>
            <person name="Vejmelkova D."/>
            <person name="Kostrikina N.A."/>
            <person name="Kleerebezem R."/>
            <person name="Rijpstra W.I."/>
            <person name="Damste J.S."/>
            <person name="Le Paslier D."/>
            <person name="Muyzer G."/>
            <person name="Wagner M."/>
            <person name="van Loosdrecht M.C."/>
            <person name="Daims H."/>
        </authorList>
    </citation>
    <scope>NUCLEOTIDE SEQUENCE [LARGE SCALE GENOMIC DNA]</scope>
    <source>
        <strain evidence="3">none</strain>
    </source>
</reference>
<accession>I4EFN3</accession>
<keyword evidence="1" id="KW-1133">Transmembrane helix</keyword>
<evidence type="ECO:0008006" key="4">
    <source>
        <dbReference type="Google" id="ProtNLM"/>
    </source>
</evidence>
<evidence type="ECO:0000313" key="3">
    <source>
        <dbReference type="Proteomes" id="UP000004221"/>
    </source>
</evidence>
<sequence>METWLPFVNSGLILISGVAVLVGFIFIRQGKVRNHRISMITATTFAALFLIVYVTRAVTTETKLFAGEGIARGVYLTVLISHTILATVIVPLVLITLYRALRGRFGKHRRIARITLPVWLYVAVTGWVIYLMLYHLPAFATA</sequence>
<name>I4EFN3_9BACT</name>
<keyword evidence="1" id="KW-0472">Membrane</keyword>
<dbReference type="RefSeq" id="WP_008476701.1">
    <property type="nucleotide sequence ID" value="NZ_CAGS01000149.1"/>
</dbReference>
<keyword evidence="1" id="KW-0812">Transmembrane</keyword>